<evidence type="ECO:0000256" key="1">
    <source>
        <dbReference type="SAM" id="MobiDB-lite"/>
    </source>
</evidence>
<protein>
    <submittedName>
        <fullName evidence="2">Uncharacterized protein</fullName>
    </submittedName>
</protein>
<feature type="compositionally biased region" description="Polar residues" evidence="1">
    <location>
        <begin position="121"/>
        <end position="133"/>
    </location>
</feature>
<keyword evidence="3" id="KW-1185">Reference proteome</keyword>
<dbReference type="EMBL" id="BPLR01020052">
    <property type="protein sequence ID" value="GIX74295.1"/>
    <property type="molecule type" value="Genomic_DNA"/>
</dbReference>
<dbReference type="AlphaFoldDB" id="A0AAV4MQV6"/>
<sequence>MVCQDERSDTHQKRNKLSRNNSAGAAHDREMFHSLKYDSNLFLTCCTLAERWKIQFRAIYSLYDLAENSPTKTAVHFKAAGLCYQHQITASCHKQNHPIEKAARVMAHSGKNNKNNEKQILENSKLGSMVQKQ</sequence>
<organism evidence="2 3">
    <name type="scientific">Caerostris extrusa</name>
    <name type="common">Bark spider</name>
    <name type="synonym">Caerostris bankana</name>
    <dbReference type="NCBI Taxonomy" id="172846"/>
    <lineage>
        <taxon>Eukaryota</taxon>
        <taxon>Metazoa</taxon>
        <taxon>Ecdysozoa</taxon>
        <taxon>Arthropoda</taxon>
        <taxon>Chelicerata</taxon>
        <taxon>Arachnida</taxon>
        <taxon>Araneae</taxon>
        <taxon>Araneomorphae</taxon>
        <taxon>Entelegynae</taxon>
        <taxon>Araneoidea</taxon>
        <taxon>Araneidae</taxon>
        <taxon>Caerostris</taxon>
    </lineage>
</organism>
<feature type="compositionally biased region" description="Basic and acidic residues" evidence="1">
    <location>
        <begin position="1"/>
        <end position="12"/>
    </location>
</feature>
<accession>A0AAV4MQV6</accession>
<name>A0AAV4MQV6_CAEEX</name>
<gene>
    <name evidence="2" type="ORF">CEXT_482021</name>
</gene>
<evidence type="ECO:0000313" key="2">
    <source>
        <dbReference type="EMBL" id="GIX74295.1"/>
    </source>
</evidence>
<feature type="region of interest" description="Disordered" evidence="1">
    <location>
        <begin position="110"/>
        <end position="133"/>
    </location>
</feature>
<proteinExistence type="predicted"/>
<dbReference type="Proteomes" id="UP001054945">
    <property type="component" value="Unassembled WGS sequence"/>
</dbReference>
<feature type="region of interest" description="Disordered" evidence="1">
    <location>
        <begin position="1"/>
        <end position="25"/>
    </location>
</feature>
<comment type="caution">
    <text evidence="2">The sequence shown here is derived from an EMBL/GenBank/DDBJ whole genome shotgun (WGS) entry which is preliminary data.</text>
</comment>
<reference evidence="2 3" key="1">
    <citation type="submission" date="2021-06" db="EMBL/GenBank/DDBJ databases">
        <title>Caerostris extrusa draft genome.</title>
        <authorList>
            <person name="Kono N."/>
            <person name="Arakawa K."/>
        </authorList>
    </citation>
    <scope>NUCLEOTIDE SEQUENCE [LARGE SCALE GENOMIC DNA]</scope>
</reference>
<evidence type="ECO:0000313" key="3">
    <source>
        <dbReference type="Proteomes" id="UP001054945"/>
    </source>
</evidence>